<dbReference type="SUPFAM" id="SSF143744">
    <property type="entry name" value="GlcG-like"/>
    <property type="match status" value="1"/>
</dbReference>
<dbReference type="Pfam" id="PF03928">
    <property type="entry name" value="HbpS-like"/>
    <property type="match status" value="1"/>
</dbReference>
<dbReference type="AlphaFoldDB" id="A0A381XYP1"/>
<dbReference type="PANTHER" id="PTHR34309">
    <property type="entry name" value="SLR1406 PROTEIN"/>
    <property type="match status" value="1"/>
</dbReference>
<sequence length="132" mass="13302">MSLTLQEAEKIVDGALAKAAELGIKISAAVLDAGGRLIAFKRMDKATWASVYGSQGKALASVSFGQTSGNLQARAEAPIIRGIAHLEGDHMIPSQGAVPIIRDGAVVGACGVGGGTAQEDEDCANAGLKAIS</sequence>
<dbReference type="InterPro" id="IPR005624">
    <property type="entry name" value="PduO/GlcC-like"/>
</dbReference>
<dbReference type="PANTHER" id="PTHR34309:SF10">
    <property type="entry name" value="SLR1406 PROTEIN"/>
    <property type="match status" value="1"/>
</dbReference>
<reference evidence="1" key="1">
    <citation type="submission" date="2018-05" db="EMBL/GenBank/DDBJ databases">
        <authorList>
            <person name="Lanie J.A."/>
            <person name="Ng W.-L."/>
            <person name="Kazmierczak K.M."/>
            <person name="Andrzejewski T.M."/>
            <person name="Davidsen T.M."/>
            <person name="Wayne K.J."/>
            <person name="Tettelin H."/>
            <person name="Glass J.I."/>
            <person name="Rusch D."/>
            <person name="Podicherti R."/>
            <person name="Tsui H.-C.T."/>
            <person name="Winkler M.E."/>
        </authorList>
    </citation>
    <scope>NUCLEOTIDE SEQUENCE</scope>
</reference>
<dbReference type="InterPro" id="IPR052517">
    <property type="entry name" value="GlcG_carb_metab_protein"/>
</dbReference>
<dbReference type="EMBL" id="UINC01016681">
    <property type="protein sequence ID" value="SVA69277.1"/>
    <property type="molecule type" value="Genomic_DNA"/>
</dbReference>
<evidence type="ECO:0000313" key="1">
    <source>
        <dbReference type="EMBL" id="SVA69277.1"/>
    </source>
</evidence>
<dbReference type="InterPro" id="IPR038084">
    <property type="entry name" value="PduO/GlcC-like_sf"/>
</dbReference>
<protein>
    <recommendedName>
        <fullName evidence="2">GlcG protein</fullName>
    </recommendedName>
</protein>
<name>A0A381XYP1_9ZZZZ</name>
<evidence type="ECO:0008006" key="2">
    <source>
        <dbReference type="Google" id="ProtNLM"/>
    </source>
</evidence>
<accession>A0A381XYP1</accession>
<dbReference type="Gene3D" id="3.30.450.150">
    <property type="entry name" value="Haem-degrading domain"/>
    <property type="match status" value="1"/>
</dbReference>
<gene>
    <name evidence="1" type="ORF">METZ01_LOCUS122131</name>
</gene>
<proteinExistence type="predicted"/>
<organism evidence="1">
    <name type="scientific">marine metagenome</name>
    <dbReference type="NCBI Taxonomy" id="408172"/>
    <lineage>
        <taxon>unclassified sequences</taxon>
        <taxon>metagenomes</taxon>
        <taxon>ecological metagenomes</taxon>
    </lineage>
</organism>